<keyword evidence="7" id="KW-0472">Membrane</keyword>
<evidence type="ECO:0000256" key="1">
    <source>
        <dbReference type="ARBA" id="ARBA00000085"/>
    </source>
</evidence>
<dbReference type="Gene3D" id="3.30.450.20">
    <property type="entry name" value="PAS domain"/>
    <property type="match status" value="1"/>
</dbReference>
<evidence type="ECO:0000256" key="6">
    <source>
        <dbReference type="ARBA" id="ARBA00023012"/>
    </source>
</evidence>
<feature type="transmembrane region" description="Helical" evidence="7">
    <location>
        <begin position="27"/>
        <end position="44"/>
    </location>
</feature>
<evidence type="ECO:0000256" key="7">
    <source>
        <dbReference type="SAM" id="Phobius"/>
    </source>
</evidence>
<dbReference type="InterPro" id="IPR035965">
    <property type="entry name" value="PAS-like_dom_sf"/>
</dbReference>
<feature type="domain" description="Histidine kinase" evidence="8">
    <location>
        <begin position="584"/>
        <end position="801"/>
    </location>
</feature>
<evidence type="ECO:0000313" key="10">
    <source>
        <dbReference type="Proteomes" id="UP000422221"/>
    </source>
</evidence>
<dbReference type="InterPro" id="IPR005467">
    <property type="entry name" value="His_kinase_dom"/>
</dbReference>
<keyword evidence="5 9" id="KW-0418">Kinase</keyword>
<keyword evidence="6" id="KW-0902">Two-component regulatory system</keyword>
<dbReference type="SUPFAM" id="SSF55785">
    <property type="entry name" value="PYP-like sensor domain (PAS domain)"/>
    <property type="match status" value="1"/>
</dbReference>
<dbReference type="Gene3D" id="1.10.287.130">
    <property type="match status" value="1"/>
</dbReference>
<comment type="catalytic activity">
    <reaction evidence="1">
        <text>ATP + protein L-histidine = ADP + protein N-phospho-L-histidine.</text>
        <dbReference type="EC" id="2.7.13.3"/>
    </reaction>
</comment>
<reference evidence="9 10" key="1">
    <citation type="journal article" date="2019" name="Nat. Med.">
        <title>A library of human gut bacterial isolates paired with longitudinal multiomics data enables mechanistic microbiome research.</title>
        <authorList>
            <person name="Poyet M."/>
            <person name="Groussin M."/>
            <person name="Gibbons S.M."/>
            <person name="Avila-Pacheco J."/>
            <person name="Jiang X."/>
            <person name="Kearney S.M."/>
            <person name="Perrotta A.R."/>
            <person name="Berdy B."/>
            <person name="Zhao S."/>
            <person name="Lieberman T.D."/>
            <person name="Swanson P.K."/>
            <person name="Smith M."/>
            <person name="Roesemann S."/>
            <person name="Alexander J.E."/>
            <person name="Rich S.A."/>
            <person name="Livny J."/>
            <person name="Vlamakis H."/>
            <person name="Clish C."/>
            <person name="Bullock K."/>
            <person name="Deik A."/>
            <person name="Scott J."/>
            <person name="Pierce K.A."/>
            <person name="Xavier R.J."/>
            <person name="Alm E.J."/>
        </authorList>
    </citation>
    <scope>NUCLEOTIDE SEQUENCE [LARGE SCALE GENOMIC DNA]</scope>
    <source>
        <strain evidence="9 10">BIOML-A10</strain>
    </source>
</reference>
<dbReference type="CDD" id="cd00082">
    <property type="entry name" value="HisKA"/>
    <property type="match status" value="1"/>
</dbReference>
<accession>A0A7J4XG44</accession>
<name>A0A7J4XG44_9BACE</name>
<evidence type="ECO:0000256" key="4">
    <source>
        <dbReference type="ARBA" id="ARBA00022679"/>
    </source>
</evidence>
<keyword evidence="7" id="KW-0812">Transmembrane</keyword>
<dbReference type="EC" id="2.7.13.3" evidence="2"/>
<gene>
    <name evidence="9" type="ORF">F3F73_15350</name>
</gene>
<dbReference type="InterPro" id="IPR003661">
    <property type="entry name" value="HisK_dim/P_dom"/>
</dbReference>
<dbReference type="InterPro" id="IPR036890">
    <property type="entry name" value="HATPase_C_sf"/>
</dbReference>
<dbReference type="Pfam" id="PF02518">
    <property type="entry name" value="HATPase_c"/>
    <property type="match status" value="1"/>
</dbReference>
<dbReference type="Gene3D" id="3.30.565.10">
    <property type="entry name" value="Histidine kinase-like ATPase, C-terminal domain"/>
    <property type="match status" value="1"/>
</dbReference>
<dbReference type="Pfam" id="PF00512">
    <property type="entry name" value="HisKA"/>
    <property type="match status" value="1"/>
</dbReference>
<dbReference type="InterPro" id="IPR036097">
    <property type="entry name" value="HisK_dim/P_sf"/>
</dbReference>
<evidence type="ECO:0000256" key="5">
    <source>
        <dbReference type="ARBA" id="ARBA00022777"/>
    </source>
</evidence>
<dbReference type="InterPro" id="IPR050736">
    <property type="entry name" value="Sensor_HK_Regulatory"/>
</dbReference>
<dbReference type="SUPFAM" id="SSF47384">
    <property type="entry name" value="Homodimeric domain of signal transducing histidine kinase"/>
    <property type="match status" value="1"/>
</dbReference>
<dbReference type="EMBL" id="VWMK01000016">
    <property type="protein sequence ID" value="KAA3761901.1"/>
    <property type="molecule type" value="Genomic_DNA"/>
</dbReference>
<dbReference type="PRINTS" id="PR00344">
    <property type="entry name" value="BCTRLSENSOR"/>
</dbReference>
<dbReference type="FunFam" id="3.30.565.10:FF:000006">
    <property type="entry name" value="Sensor histidine kinase WalK"/>
    <property type="match status" value="1"/>
</dbReference>
<dbReference type="SMART" id="SM00387">
    <property type="entry name" value="HATPase_c"/>
    <property type="match status" value="1"/>
</dbReference>
<evidence type="ECO:0000259" key="8">
    <source>
        <dbReference type="PROSITE" id="PS50109"/>
    </source>
</evidence>
<feature type="transmembrane region" description="Helical" evidence="7">
    <location>
        <begin position="405"/>
        <end position="424"/>
    </location>
</feature>
<proteinExistence type="predicted"/>
<evidence type="ECO:0000256" key="2">
    <source>
        <dbReference type="ARBA" id="ARBA00012438"/>
    </source>
</evidence>
<dbReference type="AlphaFoldDB" id="A0A7J4XG44"/>
<sequence>MLFLPKLCYFCSQLNNTMNKNNLKHKYISVSIILLFAFICGLNYKQWHVTNNMTTKHLSLIYSTAKDEIGHGNIEECLQKEFKNQGIKVIFDKFYLGCSHSNRTEETGCIEKYLELLKNKSIDLILPIGDQATDALLSTHHRLLSSIPVVACNVHFPNEKLIAEYDLQKVYILRDTPDLKRNMDFIKTLHPHTGLEIFYNIDMTAMGRESFDMLTHVVERKNVKFLGYQKEFTQESDYEKLWKMIAYFNLIPGITNDSLAMNKLTVSLCPFRYIKGASLLIMLERSRRIQEDQVFLLDKFDRMAIPIVNALNIPSFSCIREGFNEKAKIVGGYMATEEISAKAAVDLSVRLLNKEKTGMPKIRDLNKEYVLDWTYFSEYAGHMHNVPQNVRIINYPFYAHYQKELYLLGTLFVLTFILISIILLRMHRRSLIEHKNLQMLEEVQKRLSLSMDGGQITLWNIQDDIIEFDGNYGYPMGLEQRKFTKDDFRTYIHPDDIPLLSSFYETLHQSPNMQIQRIRFCFDKEKEDYQWFELRCSSLKDAQGKIMMAGIMQNIQKQTEHEEQLILAKQIAEKAELKQSFLNNMSHEIRTPLNAIVGFTNLLVGEEADKLDPEEKATMLELVNHNNDLLLKLVNDVLEMSRMDSGITFFEMEECNLTEVIKEIYMTHQGLIQTSLNFYLELDESVSLPVNTDRLRFTQVISNLLNNANKFTSKGEIILGCKLDKTHHEVRVYVKDTGKGIDEKELLMIFDRFYKINEFEQGSGLGLSICKVIIERLGGRIEVQSEVDKGSCFTVILSLANAI</sequence>
<evidence type="ECO:0000256" key="3">
    <source>
        <dbReference type="ARBA" id="ARBA00022553"/>
    </source>
</evidence>
<comment type="caution">
    <text evidence="9">The sequence shown here is derived from an EMBL/GenBank/DDBJ whole genome shotgun (WGS) entry which is preliminary data.</text>
</comment>
<evidence type="ECO:0000313" key="9">
    <source>
        <dbReference type="EMBL" id="KAA3761901.1"/>
    </source>
</evidence>
<keyword evidence="4" id="KW-0808">Transferase</keyword>
<dbReference type="GO" id="GO:0000155">
    <property type="term" value="F:phosphorelay sensor kinase activity"/>
    <property type="evidence" value="ECO:0007669"/>
    <property type="project" value="InterPro"/>
</dbReference>
<dbReference type="InterPro" id="IPR003594">
    <property type="entry name" value="HATPase_dom"/>
</dbReference>
<organism evidence="9 10">
    <name type="scientific">Bacteroides salyersiae</name>
    <dbReference type="NCBI Taxonomy" id="291644"/>
    <lineage>
        <taxon>Bacteria</taxon>
        <taxon>Pseudomonadati</taxon>
        <taxon>Bacteroidota</taxon>
        <taxon>Bacteroidia</taxon>
        <taxon>Bacteroidales</taxon>
        <taxon>Bacteroidaceae</taxon>
        <taxon>Bacteroides</taxon>
    </lineage>
</organism>
<dbReference type="SUPFAM" id="SSF55874">
    <property type="entry name" value="ATPase domain of HSP90 chaperone/DNA topoisomerase II/histidine kinase"/>
    <property type="match status" value="1"/>
</dbReference>
<keyword evidence="3" id="KW-0597">Phosphoprotein</keyword>
<keyword evidence="7" id="KW-1133">Transmembrane helix</keyword>
<dbReference type="PROSITE" id="PS50109">
    <property type="entry name" value="HIS_KIN"/>
    <property type="match status" value="1"/>
</dbReference>
<dbReference type="SMART" id="SM00388">
    <property type="entry name" value="HisKA"/>
    <property type="match status" value="1"/>
</dbReference>
<dbReference type="PANTHER" id="PTHR43711">
    <property type="entry name" value="TWO-COMPONENT HISTIDINE KINASE"/>
    <property type="match status" value="1"/>
</dbReference>
<protein>
    <recommendedName>
        <fullName evidence="2">histidine kinase</fullName>
        <ecNumber evidence="2">2.7.13.3</ecNumber>
    </recommendedName>
</protein>
<dbReference type="PANTHER" id="PTHR43711:SF31">
    <property type="entry name" value="HISTIDINE KINASE"/>
    <property type="match status" value="1"/>
</dbReference>
<dbReference type="Proteomes" id="UP000422221">
    <property type="component" value="Unassembled WGS sequence"/>
</dbReference>
<dbReference type="InterPro" id="IPR004358">
    <property type="entry name" value="Sig_transdc_His_kin-like_C"/>
</dbReference>